<gene>
    <name evidence="2" type="ORF">PCOR1329_LOCUS49667</name>
</gene>
<protein>
    <recommendedName>
        <fullName evidence="4">Secreted protein</fullName>
    </recommendedName>
</protein>
<accession>A0ABN9ULP6</accession>
<evidence type="ECO:0008006" key="4">
    <source>
        <dbReference type="Google" id="ProtNLM"/>
    </source>
</evidence>
<dbReference type="EMBL" id="CAUYUJ010016015">
    <property type="protein sequence ID" value="CAK0860804.1"/>
    <property type="molecule type" value="Genomic_DNA"/>
</dbReference>
<organism evidence="2 3">
    <name type="scientific">Prorocentrum cordatum</name>
    <dbReference type="NCBI Taxonomy" id="2364126"/>
    <lineage>
        <taxon>Eukaryota</taxon>
        <taxon>Sar</taxon>
        <taxon>Alveolata</taxon>
        <taxon>Dinophyceae</taxon>
        <taxon>Prorocentrales</taxon>
        <taxon>Prorocentraceae</taxon>
        <taxon>Prorocentrum</taxon>
    </lineage>
</organism>
<evidence type="ECO:0000256" key="1">
    <source>
        <dbReference type="SAM" id="MobiDB-lite"/>
    </source>
</evidence>
<name>A0ABN9ULP6_9DINO</name>
<evidence type="ECO:0000313" key="3">
    <source>
        <dbReference type="Proteomes" id="UP001189429"/>
    </source>
</evidence>
<feature type="compositionally biased region" description="Basic and acidic residues" evidence="1">
    <location>
        <begin position="81"/>
        <end position="93"/>
    </location>
</feature>
<dbReference type="Proteomes" id="UP001189429">
    <property type="component" value="Unassembled WGS sequence"/>
</dbReference>
<comment type="caution">
    <text evidence="2">The sequence shown here is derived from an EMBL/GenBank/DDBJ whole genome shotgun (WGS) entry which is preliminary data.</text>
</comment>
<sequence length="102" mass="11282">MLACMTLWSAAGAPRESHSKNWERQKCCNEKHKASVTPLWYSSGMALTHSLNTRLRQPHTNYCSLGHPRRVPPAFKSRRYAAQEKQEEREGGERGGGGGGGG</sequence>
<reference evidence="2" key="1">
    <citation type="submission" date="2023-10" db="EMBL/GenBank/DDBJ databases">
        <authorList>
            <person name="Chen Y."/>
            <person name="Shah S."/>
            <person name="Dougan E. K."/>
            <person name="Thang M."/>
            <person name="Chan C."/>
        </authorList>
    </citation>
    <scope>NUCLEOTIDE SEQUENCE [LARGE SCALE GENOMIC DNA]</scope>
</reference>
<proteinExistence type="predicted"/>
<keyword evidence="3" id="KW-1185">Reference proteome</keyword>
<evidence type="ECO:0000313" key="2">
    <source>
        <dbReference type="EMBL" id="CAK0860804.1"/>
    </source>
</evidence>
<feature type="region of interest" description="Disordered" evidence="1">
    <location>
        <begin position="62"/>
        <end position="102"/>
    </location>
</feature>